<proteinExistence type="predicted"/>
<dbReference type="Proteomes" id="UP000202259">
    <property type="component" value="Chromosome"/>
</dbReference>
<dbReference type="PROSITE" id="PS51354">
    <property type="entry name" value="GLUTAREDOXIN_2"/>
    <property type="match status" value="1"/>
</dbReference>
<dbReference type="EMBL" id="CP020465">
    <property type="protein sequence ID" value="ASP46453.1"/>
    <property type="molecule type" value="Genomic_DNA"/>
</dbReference>
<evidence type="ECO:0000259" key="1">
    <source>
        <dbReference type="Pfam" id="PF00462"/>
    </source>
</evidence>
<dbReference type="RefSeq" id="WP_081148472.1">
    <property type="nucleotide sequence ID" value="NZ_CP020465.1"/>
</dbReference>
<name>A0A222G4C5_9GAMM</name>
<dbReference type="InterPro" id="IPR011767">
    <property type="entry name" value="GLR_AS"/>
</dbReference>
<evidence type="ECO:0000313" key="3">
    <source>
        <dbReference type="Proteomes" id="UP000202259"/>
    </source>
</evidence>
<dbReference type="OrthoDB" id="9795531at2"/>
<reference evidence="2 3" key="1">
    <citation type="submission" date="2017-08" db="EMBL/GenBank/DDBJ databases">
        <title>Complete genome of Colwellia sp. NB097-1, a psychrophile bacterium ioslated from Bering Sea.</title>
        <authorList>
            <person name="Chen X."/>
        </authorList>
    </citation>
    <scope>NUCLEOTIDE SEQUENCE [LARGE SCALE GENOMIC DNA]</scope>
    <source>
        <strain evidence="2 3">NB097-1</strain>
    </source>
</reference>
<dbReference type="CDD" id="cd02976">
    <property type="entry name" value="NrdH"/>
    <property type="match status" value="1"/>
</dbReference>
<dbReference type="PROSITE" id="PS00195">
    <property type="entry name" value="GLUTAREDOXIN_1"/>
    <property type="match status" value="1"/>
</dbReference>
<dbReference type="Gene3D" id="3.40.30.10">
    <property type="entry name" value="Glutaredoxin"/>
    <property type="match status" value="1"/>
</dbReference>
<dbReference type="AlphaFoldDB" id="A0A222G4C5"/>
<gene>
    <name evidence="2" type="ORF">B5D82_00885</name>
</gene>
<dbReference type="KEGG" id="cber:B5D82_00885"/>
<sequence length="76" mass="8692">MKRIILYTMSNCPHCQTAKSYLEDKNIPFRLCNVKTPAGQKEFSKLNLRGVPVLKVGDQVLKGFNVKSFNQLYQNS</sequence>
<evidence type="ECO:0000313" key="2">
    <source>
        <dbReference type="EMBL" id="ASP46453.1"/>
    </source>
</evidence>
<keyword evidence="3" id="KW-1185">Reference proteome</keyword>
<dbReference type="InterPro" id="IPR036249">
    <property type="entry name" value="Thioredoxin-like_sf"/>
</dbReference>
<dbReference type="SUPFAM" id="SSF52833">
    <property type="entry name" value="Thioredoxin-like"/>
    <property type="match status" value="1"/>
</dbReference>
<feature type="domain" description="Glutaredoxin" evidence="1">
    <location>
        <begin position="4"/>
        <end position="60"/>
    </location>
</feature>
<protein>
    <submittedName>
        <fullName evidence="2">Glutaredoxin family protein</fullName>
    </submittedName>
</protein>
<accession>A0A222G4C5</accession>
<dbReference type="Pfam" id="PF00462">
    <property type="entry name" value="Glutaredoxin"/>
    <property type="match status" value="1"/>
</dbReference>
<dbReference type="InterPro" id="IPR002109">
    <property type="entry name" value="Glutaredoxin"/>
</dbReference>
<organism evidence="2 3">
    <name type="scientific">Cognaticolwellia beringensis</name>
    <dbReference type="NCBI Taxonomy" id="1967665"/>
    <lineage>
        <taxon>Bacteria</taxon>
        <taxon>Pseudomonadati</taxon>
        <taxon>Pseudomonadota</taxon>
        <taxon>Gammaproteobacteria</taxon>
        <taxon>Alteromonadales</taxon>
        <taxon>Colwelliaceae</taxon>
        <taxon>Cognaticolwellia</taxon>
    </lineage>
</organism>